<sequence length="239" mass="26375">MKPLIGIVGNYLDKPIPEHANLPVTYTPQGYVDAVHAAGGIPVVIPIVNTDNITSLLNHVDGIVLAGGQDIDPIFYGEEPHIKLGSLNYPRDVFELSLLRKAVVKNIPVLGICRGIQVINVALGGSLYQDLSEYSNWKIKHQQYGTAWQTSTHSIKITSNNVIHDIFGDTACVNSLHHQAICKLAPFLHPLAYSADNLIEAVDSPNYRILGVQWHPEAQYKNNAEALQIFKWLISEAQK</sequence>
<proteinExistence type="predicted"/>
<dbReference type="GO" id="GO:0006598">
    <property type="term" value="P:polyamine catabolic process"/>
    <property type="evidence" value="ECO:0007669"/>
    <property type="project" value="TreeGrafter"/>
</dbReference>
<dbReference type="Pfam" id="PF07722">
    <property type="entry name" value="Peptidase_C26"/>
    <property type="match status" value="1"/>
</dbReference>
<dbReference type="PANTHER" id="PTHR43235">
    <property type="entry name" value="GLUTAMINE AMIDOTRANSFERASE PB2B2.05-RELATED"/>
    <property type="match status" value="1"/>
</dbReference>
<evidence type="ECO:0000313" key="1">
    <source>
        <dbReference type="EMBL" id="MCP0885945.1"/>
    </source>
</evidence>
<dbReference type="Proteomes" id="UP001139006">
    <property type="component" value="Unassembled WGS sequence"/>
</dbReference>
<gene>
    <name evidence="1" type="ORF">LB941_01170</name>
</gene>
<dbReference type="PANTHER" id="PTHR43235:SF1">
    <property type="entry name" value="GLUTAMINE AMIDOTRANSFERASE PB2B2.05-RELATED"/>
    <property type="match status" value="1"/>
</dbReference>
<organism evidence="1 2">
    <name type="scientific">Ligilactobacillus ubinensis</name>
    <dbReference type="NCBI Taxonomy" id="2876789"/>
    <lineage>
        <taxon>Bacteria</taxon>
        <taxon>Bacillati</taxon>
        <taxon>Bacillota</taxon>
        <taxon>Bacilli</taxon>
        <taxon>Lactobacillales</taxon>
        <taxon>Lactobacillaceae</taxon>
        <taxon>Ligilactobacillus</taxon>
    </lineage>
</organism>
<dbReference type="SUPFAM" id="SSF52317">
    <property type="entry name" value="Class I glutamine amidotransferase-like"/>
    <property type="match status" value="1"/>
</dbReference>
<dbReference type="FunFam" id="3.40.50.880:FF:000030">
    <property type="entry name" value="Gamma-glutamyl-gamma-aminobutyrate hydrolase PuuD"/>
    <property type="match status" value="1"/>
</dbReference>
<accession>A0A9X2JKR0</accession>
<dbReference type="GO" id="GO:0033969">
    <property type="term" value="F:gamma-glutamyl-gamma-aminobutyrate hydrolase activity"/>
    <property type="evidence" value="ECO:0007669"/>
    <property type="project" value="TreeGrafter"/>
</dbReference>
<keyword evidence="1" id="KW-0378">Hydrolase</keyword>
<reference evidence="1 2" key="1">
    <citation type="journal article" date="2023" name="Int. J. Syst. Evol. Microbiol.">
        <title>Ligilactobacillus ubinensis sp. nov., a novel species isolated from the wild ferment of a durian fruit (Durio zibethinus).</title>
        <authorList>
            <person name="Heng Y.C."/>
            <person name="Menon N."/>
            <person name="Chen B."/>
            <person name="Loo B.Z.L."/>
            <person name="Wong G.W.J."/>
            <person name="Lim A.C.H."/>
            <person name="Silvaraju S."/>
            <person name="Kittelmann S."/>
        </authorList>
    </citation>
    <scope>NUCLEOTIDE SEQUENCE [LARGE SCALE GENOMIC DNA]</scope>
    <source>
        <strain evidence="1 2">WILCCON 0076</strain>
    </source>
</reference>
<keyword evidence="2" id="KW-1185">Reference proteome</keyword>
<evidence type="ECO:0000313" key="2">
    <source>
        <dbReference type="Proteomes" id="UP001139006"/>
    </source>
</evidence>
<dbReference type="CDD" id="cd01745">
    <property type="entry name" value="GATase1_2"/>
    <property type="match status" value="1"/>
</dbReference>
<dbReference type="GO" id="GO:0005829">
    <property type="term" value="C:cytosol"/>
    <property type="evidence" value="ECO:0007669"/>
    <property type="project" value="TreeGrafter"/>
</dbReference>
<dbReference type="InterPro" id="IPR044668">
    <property type="entry name" value="PuuD-like"/>
</dbReference>
<comment type="caution">
    <text evidence="1">The sequence shown here is derived from an EMBL/GenBank/DDBJ whole genome shotgun (WGS) entry which is preliminary data.</text>
</comment>
<dbReference type="InterPro" id="IPR029062">
    <property type="entry name" value="Class_I_gatase-like"/>
</dbReference>
<dbReference type="PROSITE" id="PS51273">
    <property type="entry name" value="GATASE_TYPE_1"/>
    <property type="match status" value="1"/>
</dbReference>
<protein>
    <submittedName>
        <fullName evidence="1">Gamma-glutamyl-gamma-aminobutyrate hydrolase family protein</fullName>
    </submittedName>
</protein>
<dbReference type="RefSeq" id="WP_253358780.1">
    <property type="nucleotide sequence ID" value="NZ_JAIULA010000002.1"/>
</dbReference>
<name>A0A9X2JKR0_9LACO</name>
<dbReference type="Gene3D" id="3.40.50.880">
    <property type="match status" value="1"/>
</dbReference>
<dbReference type="EMBL" id="JAIULA010000002">
    <property type="protein sequence ID" value="MCP0885945.1"/>
    <property type="molecule type" value="Genomic_DNA"/>
</dbReference>
<dbReference type="AlphaFoldDB" id="A0A9X2JKR0"/>
<dbReference type="InterPro" id="IPR011697">
    <property type="entry name" value="Peptidase_C26"/>
</dbReference>